<reference evidence="3 4" key="1">
    <citation type="journal article" date="2010" name="Stand. Genomic Sci.">
        <title>Complete genome sequence of Desulfarculus baarsii type strain (2st14).</title>
        <authorList>
            <person name="Sun H."/>
            <person name="Spring S."/>
            <person name="Lapidus A."/>
            <person name="Davenport K."/>
            <person name="Del Rio T.G."/>
            <person name="Tice H."/>
            <person name="Nolan M."/>
            <person name="Copeland A."/>
            <person name="Cheng J.F."/>
            <person name="Lucas S."/>
            <person name="Tapia R."/>
            <person name="Goodwin L."/>
            <person name="Pitluck S."/>
            <person name="Ivanova N."/>
            <person name="Pagani I."/>
            <person name="Mavromatis K."/>
            <person name="Ovchinnikova G."/>
            <person name="Pati A."/>
            <person name="Chen A."/>
            <person name="Palaniappan K."/>
            <person name="Hauser L."/>
            <person name="Chang Y.J."/>
            <person name="Jeffries C.D."/>
            <person name="Detter J.C."/>
            <person name="Han C."/>
            <person name="Rohde M."/>
            <person name="Brambilla E."/>
            <person name="Goker M."/>
            <person name="Woyke T."/>
            <person name="Bristow J."/>
            <person name="Eisen J.A."/>
            <person name="Markowitz V."/>
            <person name="Hugenholtz P."/>
            <person name="Kyrpides N.C."/>
            <person name="Klenk H.P."/>
            <person name="Land M."/>
        </authorList>
    </citation>
    <scope>NUCLEOTIDE SEQUENCE [LARGE SCALE GENOMIC DNA]</scope>
    <source>
        <strain evidence="4">ATCC 33931 / DSM 2075 / LMG 7858 / VKM B-1802 / 2st14</strain>
    </source>
</reference>
<feature type="compositionally biased region" description="Polar residues" evidence="1">
    <location>
        <begin position="123"/>
        <end position="132"/>
    </location>
</feature>
<sequence>MKTMLRLSIASLFCLAALLAGCADGTTPITTRAIEERYLGMGEAVRMYEYGELLLADGRYKEAYTAFLSAEQNAYTSDLREAARKRRMWLGESIKAMEAGGQPLPPPADLGEKPDLRAAAPQRPSTSPSTTMLEPPLESQQLLPGLRPGDPPIIIPAAPASPR</sequence>
<name>E1QH38_DESB2</name>
<keyword evidence="2" id="KW-0732">Signal</keyword>
<keyword evidence="4" id="KW-1185">Reference proteome</keyword>
<feature type="compositionally biased region" description="Pro residues" evidence="1">
    <location>
        <begin position="149"/>
        <end position="163"/>
    </location>
</feature>
<dbReference type="AlphaFoldDB" id="E1QH38"/>
<accession>E1QH38</accession>
<dbReference type="PROSITE" id="PS51257">
    <property type="entry name" value="PROKAR_LIPOPROTEIN"/>
    <property type="match status" value="1"/>
</dbReference>
<organism evidence="3 4">
    <name type="scientific">Desulfarculus baarsii (strain ATCC 33931 / DSM 2075 / LMG 7858 / VKM B-1802 / 2st14)</name>
    <dbReference type="NCBI Taxonomy" id="644282"/>
    <lineage>
        <taxon>Bacteria</taxon>
        <taxon>Pseudomonadati</taxon>
        <taxon>Thermodesulfobacteriota</taxon>
        <taxon>Desulfarculia</taxon>
        <taxon>Desulfarculales</taxon>
        <taxon>Desulfarculaceae</taxon>
        <taxon>Desulfarculus</taxon>
    </lineage>
</organism>
<evidence type="ECO:0000256" key="1">
    <source>
        <dbReference type="SAM" id="MobiDB-lite"/>
    </source>
</evidence>
<evidence type="ECO:0000313" key="4">
    <source>
        <dbReference type="Proteomes" id="UP000009047"/>
    </source>
</evidence>
<feature type="signal peptide" evidence="2">
    <location>
        <begin position="1"/>
        <end position="22"/>
    </location>
</feature>
<evidence type="ECO:0000313" key="3">
    <source>
        <dbReference type="EMBL" id="ADK84881.1"/>
    </source>
</evidence>
<evidence type="ECO:0008006" key="5">
    <source>
        <dbReference type="Google" id="ProtNLM"/>
    </source>
</evidence>
<dbReference type="KEGG" id="dbr:Deba_1513"/>
<dbReference type="STRING" id="644282.Deba_1513"/>
<feature type="compositionally biased region" description="Low complexity" evidence="1">
    <location>
        <begin position="133"/>
        <end position="146"/>
    </location>
</feature>
<evidence type="ECO:0000256" key="2">
    <source>
        <dbReference type="SAM" id="SignalP"/>
    </source>
</evidence>
<dbReference type="EMBL" id="CP002085">
    <property type="protein sequence ID" value="ADK84881.1"/>
    <property type="molecule type" value="Genomic_DNA"/>
</dbReference>
<dbReference type="RefSeq" id="WP_013258334.1">
    <property type="nucleotide sequence ID" value="NC_014365.1"/>
</dbReference>
<feature type="region of interest" description="Disordered" evidence="1">
    <location>
        <begin position="96"/>
        <end position="163"/>
    </location>
</feature>
<proteinExistence type="predicted"/>
<feature type="chain" id="PRO_5003150091" description="DUF4398 domain-containing protein" evidence="2">
    <location>
        <begin position="23"/>
        <end position="163"/>
    </location>
</feature>
<dbReference type="OrthoDB" id="9969997at2"/>
<dbReference type="Proteomes" id="UP000009047">
    <property type="component" value="Chromosome"/>
</dbReference>
<protein>
    <recommendedName>
        <fullName evidence="5">DUF4398 domain-containing protein</fullName>
    </recommendedName>
</protein>
<gene>
    <name evidence="3" type="ordered locus">Deba_1513</name>
</gene>
<dbReference type="HOGENOM" id="CLU_1624449_0_0_7"/>